<evidence type="ECO:0000256" key="3">
    <source>
        <dbReference type="ARBA" id="ARBA00022679"/>
    </source>
</evidence>
<dbReference type="GO" id="GO:0015948">
    <property type="term" value="P:methanogenesis"/>
    <property type="evidence" value="ECO:0007669"/>
    <property type="project" value="InterPro"/>
</dbReference>
<reference evidence="4 5" key="1">
    <citation type="submission" date="2019-11" db="EMBL/GenBank/DDBJ databases">
        <title>Comparative genomics of hydrocarbon-degrading Desulfosarcina strains.</title>
        <authorList>
            <person name="Watanabe M."/>
            <person name="Kojima H."/>
            <person name="Fukui M."/>
        </authorList>
    </citation>
    <scope>NUCLEOTIDE SEQUENCE [LARGE SCALE GENOMIC DNA]</scope>
    <source>
        <strain evidence="4 5">PL12</strain>
    </source>
</reference>
<dbReference type="Pfam" id="PF06253">
    <property type="entry name" value="MTTB"/>
    <property type="match status" value="1"/>
</dbReference>
<name>A0A5K7YPF5_9BACT</name>
<dbReference type="GO" id="GO:0032259">
    <property type="term" value="P:methylation"/>
    <property type="evidence" value="ECO:0007669"/>
    <property type="project" value="UniProtKB-KW"/>
</dbReference>
<keyword evidence="2 4" id="KW-0489">Methyltransferase</keyword>
<dbReference type="AlphaFoldDB" id="A0A5K7YPF5"/>
<sequence>MTEGEPSMNHSIRKIHAAAVRILKEVGIRLPHPEVLEILRQQGMRISGDRVFFEETQIMDWVQKAPAEFTLYARNPRHDMVIGGDHAECASGYGCPTIIGADGSRREALVKDYLTFAKLVHQSPEFKINGGILVQPNDVDPATSHLVMLYAAVLASDKCLMGVPGHAAQINATMEMLALLYGGMDAFTARPRVLTMISTISPLLIDEMALDSVLACARHNQPMIISPAPAAGTTGPIDLAGNVALATAEALACITVAQMVREGVPVVFGLQSYGADLRTGDISIGSPAYALQAGCCARLARHYGLPSRAGGATTDARSVNVQSGYESMLAISTAFENRINLMVHSAGILDRFAGMSYEQFMVDLELIRMVRFYRRGIVIESDADLAVDLIGKVGPGGQFLTQMDTMKKCRTHSWVPAFSGNPSGEKKPPGDQVLGEIRRRMNDTLETYQQPPLPDDALREIDRFLTGQAGVAPETLSAVKTGIAA</sequence>
<evidence type="ECO:0000256" key="1">
    <source>
        <dbReference type="ARBA" id="ARBA00007137"/>
    </source>
</evidence>
<dbReference type="KEGG" id="dalk:DSCA_56020"/>
<comment type="similarity">
    <text evidence="1">Belongs to the trimethylamine methyltransferase family.</text>
</comment>
<organism evidence="4 5">
    <name type="scientific">Desulfosarcina alkanivorans</name>
    <dbReference type="NCBI Taxonomy" id="571177"/>
    <lineage>
        <taxon>Bacteria</taxon>
        <taxon>Pseudomonadati</taxon>
        <taxon>Thermodesulfobacteriota</taxon>
        <taxon>Desulfobacteria</taxon>
        <taxon>Desulfobacterales</taxon>
        <taxon>Desulfosarcinaceae</taxon>
        <taxon>Desulfosarcina</taxon>
    </lineage>
</organism>
<dbReference type="Proteomes" id="UP000427906">
    <property type="component" value="Chromosome"/>
</dbReference>
<dbReference type="InterPro" id="IPR038601">
    <property type="entry name" value="MttB-like_sf"/>
</dbReference>
<dbReference type="OrthoDB" id="9815793at2"/>
<dbReference type="Gene3D" id="3.20.20.480">
    <property type="entry name" value="Trimethylamine methyltransferase-like"/>
    <property type="match status" value="1"/>
</dbReference>
<evidence type="ECO:0000313" key="4">
    <source>
        <dbReference type="EMBL" id="BBO71672.1"/>
    </source>
</evidence>
<dbReference type="EMBL" id="AP021874">
    <property type="protein sequence ID" value="BBO71672.1"/>
    <property type="molecule type" value="Genomic_DNA"/>
</dbReference>
<evidence type="ECO:0000313" key="5">
    <source>
        <dbReference type="Proteomes" id="UP000427906"/>
    </source>
</evidence>
<protein>
    <submittedName>
        <fullName evidence="4">Trimethylamine methyltransferase</fullName>
    </submittedName>
</protein>
<gene>
    <name evidence="4" type="ORF">DSCA_56020</name>
</gene>
<keyword evidence="3 4" id="KW-0808">Transferase</keyword>
<accession>A0A5K7YPF5</accession>
<evidence type="ECO:0000256" key="2">
    <source>
        <dbReference type="ARBA" id="ARBA00022603"/>
    </source>
</evidence>
<dbReference type="GO" id="GO:0008168">
    <property type="term" value="F:methyltransferase activity"/>
    <property type="evidence" value="ECO:0007669"/>
    <property type="project" value="UniProtKB-KW"/>
</dbReference>
<proteinExistence type="inferred from homology"/>
<dbReference type="InterPro" id="IPR010426">
    <property type="entry name" value="MTTB_MeTrfase"/>
</dbReference>
<keyword evidence="5" id="KW-1185">Reference proteome</keyword>